<reference evidence="2 3" key="1">
    <citation type="submission" date="2008-07" db="EMBL/GenBank/DDBJ databases">
        <title>Complete sequence of Geobacter bemidjiensis BEM.</title>
        <authorList>
            <consortium name="US DOE Joint Genome Institute"/>
            <person name="Lucas S."/>
            <person name="Copeland A."/>
            <person name="Lapidus A."/>
            <person name="Glavina del Rio T."/>
            <person name="Dalin E."/>
            <person name="Tice H."/>
            <person name="Bruce D."/>
            <person name="Goodwin L."/>
            <person name="Pitluck S."/>
            <person name="Kiss H."/>
            <person name="Brettin T."/>
            <person name="Detter J.C."/>
            <person name="Han C."/>
            <person name="Kuske C.R."/>
            <person name="Schmutz J."/>
            <person name="Larimer F."/>
            <person name="Land M."/>
            <person name="Hauser L."/>
            <person name="Kyrpides N."/>
            <person name="Lykidis A."/>
            <person name="Lovley D."/>
            <person name="Richardson P."/>
        </authorList>
    </citation>
    <scope>NUCLEOTIDE SEQUENCE [LARGE SCALE GENOMIC DNA]</scope>
    <source>
        <strain evidence="3">ATCC BAA-1014 / DSM 16622 / JCM 12645 / Bem</strain>
    </source>
</reference>
<evidence type="ECO:0000313" key="3">
    <source>
        <dbReference type="Proteomes" id="UP000008825"/>
    </source>
</evidence>
<reference evidence="2 3" key="2">
    <citation type="journal article" date="2010" name="BMC Genomics">
        <title>The genome of Geobacter bemidjiensis, exemplar for the subsurface clade of Geobacter species that predominate in Fe(III)-reducing subsurface environments.</title>
        <authorList>
            <person name="Aklujkar M."/>
            <person name="Young N.D."/>
            <person name="Holmes D."/>
            <person name="Chavan M."/>
            <person name="Risso C."/>
            <person name="Kiss H.E."/>
            <person name="Han C.S."/>
            <person name="Land M.L."/>
            <person name="Lovley D.R."/>
        </authorList>
    </citation>
    <scope>NUCLEOTIDE SEQUENCE [LARGE SCALE GENOMIC DNA]</scope>
    <source>
        <strain evidence="3">ATCC BAA-1014 / DSM 16622 / JCM 12645 / Bem</strain>
    </source>
</reference>
<gene>
    <name evidence="2" type="primary">tssJ</name>
    <name evidence="2" type="ordered locus">Gbem_3048</name>
</gene>
<accession>B5E881</accession>
<dbReference type="EMBL" id="CP001124">
    <property type="protein sequence ID" value="ACH40050.1"/>
    <property type="molecule type" value="Genomic_DNA"/>
</dbReference>
<dbReference type="KEGG" id="gbm:Gbem_3048"/>
<dbReference type="Gene3D" id="2.60.40.4150">
    <property type="entry name" value="Type VI secretion system, lipoprotein SciN"/>
    <property type="match status" value="1"/>
</dbReference>
<dbReference type="PROSITE" id="PS51257">
    <property type="entry name" value="PROKAR_LIPOPROTEIN"/>
    <property type="match status" value="1"/>
</dbReference>
<organism evidence="2 3">
    <name type="scientific">Citrifermentans bemidjiense (strain ATCC BAA-1014 / DSM 16622 / JCM 12645 / Bem)</name>
    <name type="common">Geobacter bemidjiensis</name>
    <dbReference type="NCBI Taxonomy" id="404380"/>
    <lineage>
        <taxon>Bacteria</taxon>
        <taxon>Pseudomonadati</taxon>
        <taxon>Thermodesulfobacteriota</taxon>
        <taxon>Desulfuromonadia</taxon>
        <taxon>Geobacterales</taxon>
        <taxon>Geobacteraceae</taxon>
        <taxon>Citrifermentans</taxon>
    </lineage>
</organism>
<keyword evidence="2" id="KW-0449">Lipoprotein</keyword>
<dbReference type="OrthoDB" id="5454456at2"/>
<dbReference type="HOGENOM" id="CLU_102939_2_0_7"/>
<protein>
    <submittedName>
        <fullName evidence="2">Type VI secretion system outer membrane lipoprotein TssJ</fullName>
    </submittedName>
</protein>
<dbReference type="NCBIfam" id="TIGR03352">
    <property type="entry name" value="VI_chp_3"/>
    <property type="match status" value="1"/>
</dbReference>
<feature type="signal peptide" evidence="1">
    <location>
        <begin position="1"/>
        <end position="20"/>
    </location>
</feature>
<dbReference type="InterPro" id="IPR017734">
    <property type="entry name" value="T6SS_SciN"/>
</dbReference>
<dbReference type="Pfam" id="PF12790">
    <property type="entry name" value="T6SS-SciN"/>
    <property type="match status" value="1"/>
</dbReference>
<name>B5E881_CITBB</name>
<sequence length="162" mass="17454">MKRMLVAVLLALIGVGCSTGGGTVGARGSDSKDSVLFEIAADPQLNRYEKNSHALVLCLYQLSDADSFTRLAQGTEGMPKLLECGRFDGTVVHVRQVVVQPGQELKEIAERGNGARYLGIATGYYSTGKKKMTALATIPEDQRESVLRIELGAQEIGQVRVK</sequence>
<evidence type="ECO:0000256" key="1">
    <source>
        <dbReference type="SAM" id="SignalP"/>
    </source>
</evidence>
<dbReference type="eggNOG" id="COG3521">
    <property type="taxonomic scope" value="Bacteria"/>
</dbReference>
<feature type="chain" id="PRO_5002832258" evidence="1">
    <location>
        <begin position="21"/>
        <end position="162"/>
    </location>
</feature>
<dbReference type="AlphaFoldDB" id="B5E881"/>
<dbReference type="Proteomes" id="UP000008825">
    <property type="component" value="Chromosome"/>
</dbReference>
<keyword evidence="3" id="KW-1185">Reference proteome</keyword>
<dbReference type="RefSeq" id="WP_012531481.1">
    <property type="nucleotide sequence ID" value="NC_011146.1"/>
</dbReference>
<dbReference type="InterPro" id="IPR038706">
    <property type="entry name" value="Type_VI_SciN-like_sf"/>
</dbReference>
<proteinExistence type="predicted"/>
<dbReference type="STRING" id="404380.Gbem_3048"/>
<keyword evidence="1" id="KW-0732">Signal</keyword>
<evidence type="ECO:0000313" key="2">
    <source>
        <dbReference type="EMBL" id="ACH40050.1"/>
    </source>
</evidence>